<feature type="compositionally biased region" description="Basic and acidic residues" evidence="15">
    <location>
        <begin position="122"/>
        <end position="132"/>
    </location>
</feature>
<evidence type="ECO:0000256" key="10">
    <source>
        <dbReference type="ARBA" id="ARBA00022801"/>
    </source>
</evidence>
<evidence type="ECO:0000256" key="2">
    <source>
        <dbReference type="ARBA" id="ARBA00004173"/>
    </source>
</evidence>
<evidence type="ECO:0000256" key="14">
    <source>
        <dbReference type="ARBA" id="ARBA00023136"/>
    </source>
</evidence>
<evidence type="ECO:0000256" key="6">
    <source>
        <dbReference type="ARBA" id="ARBA00022692"/>
    </source>
</evidence>
<evidence type="ECO:0000259" key="16">
    <source>
        <dbReference type="PROSITE" id="PS50830"/>
    </source>
</evidence>
<evidence type="ECO:0000256" key="11">
    <source>
        <dbReference type="ARBA" id="ARBA00022837"/>
    </source>
</evidence>
<evidence type="ECO:0000256" key="7">
    <source>
        <dbReference type="ARBA" id="ARBA00022722"/>
    </source>
</evidence>
<evidence type="ECO:0000256" key="9">
    <source>
        <dbReference type="ARBA" id="ARBA00022759"/>
    </source>
</evidence>
<dbReference type="PANTHER" id="PTHR12302">
    <property type="entry name" value="EBNA2 BINDING PROTEIN P100"/>
    <property type="match status" value="1"/>
</dbReference>
<protein>
    <recommendedName>
        <fullName evidence="4">Probable endonuclease LCL3</fullName>
    </recommendedName>
    <alternativeName>
        <fullName evidence="5">Probable endonuclease lcl3</fullName>
    </alternativeName>
</protein>
<dbReference type="InterPro" id="IPR035437">
    <property type="entry name" value="SNase_OB-fold_sf"/>
</dbReference>
<organism evidence="17 18">
    <name type="scientific">Parathielavia hyrcaniae</name>
    <dbReference type="NCBI Taxonomy" id="113614"/>
    <lineage>
        <taxon>Eukaryota</taxon>
        <taxon>Fungi</taxon>
        <taxon>Dikarya</taxon>
        <taxon>Ascomycota</taxon>
        <taxon>Pezizomycotina</taxon>
        <taxon>Sordariomycetes</taxon>
        <taxon>Sordariomycetidae</taxon>
        <taxon>Sordariales</taxon>
        <taxon>Chaetomiaceae</taxon>
        <taxon>Parathielavia</taxon>
    </lineage>
</organism>
<keyword evidence="10" id="KW-0378">Hydrolase</keyword>
<dbReference type="InterPro" id="IPR016071">
    <property type="entry name" value="Staphylococal_nuclease_OB-fold"/>
</dbReference>
<dbReference type="EMBL" id="MU863629">
    <property type="protein sequence ID" value="KAK4103072.1"/>
    <property type="molecule type" value="Genomic_DNA"/>
</dbReference>
<dbReference type="GO" id="GO:0016020">
    <property type="term" value="C:membrane"/>
    <property type="evidence" value="ECO:0007669"/>
    <property type="project" value="UniProtKB-SubCell"/>
</dbReference>
<keyword evidence="8" id="KW-0479">Metal-binding</keyword>
<evidence type="ECO:0000313" key="18">
    <source>
        <dbReference type="Proteomes" id="UP001305647"/>
    </source>
</evidence>
<dbReference type="Pfam" id="PF00565">
    <property type="entry name" value="SNase"/>
    <property type="match status" value="1"/>
</dbReference>
<dbReference type="GO" id="GO:0016787">
    <property type="term" value="F:hydrolase activity"/>
    <property type="evidence" value="ECO:0007669"/>
    <property type="project" value="UniProtKB-KW"/>
</dbReference>
<comment type="caution">
    <text evidence="17">The sequence shown here is derived from an EMBL/GenBank/DDBJ whole genome shotgun (WGS) entry which is preliminary data.</text>
</comment>
<evidence type="ECO:0000256" key="15">
    <source>
        <dbReference type="SAM" id="MobiDB-lite"/>
    </source>
</evidence>
<feature type="region of interest" description="Disordered" evidence="15">
    <location>
        <begin position="91"/>
        <end position="132"/>
    </location>
</feature>
<accession>A0AAN6Q9A4</accession>
<name>A0AAN6Q9A4_9PEZI</name>
<dbReference type="SMART" id="SM00318">
    <property type="entry name" value="SNc"/>
    <property type="match status" value="1"/>
</dbReference>
<evidence type="ECO:0000256" key="5">
    <source>
        <dbReference type="ARBA" id="ARBA00014651"/>
    </source>
</evidence>
<dbReference type="Proteomes" id="UP001305647">
    <property type="component" value="Unassembled WGS sequence"/>
</dbReference>
<keyword evidence="12" id="KW-1133">Transmembrane helix</keyword>
<keyword evidence="11" id="KW-0106">Calcium</keyword>
<sequence length="495" mass="54821">MCFHRRLVFSCSHHAWLGVTQPCSVEKAFDRGEADTGCGARWSHGFDTVRVQQQCAGCVQARAGAEYRFGVVREQLRVIREHLELIKGVTVGEQGEDGKGEGEAEKEKKDGEREEGESSTMKLEETRVDSKHRPLTLPRVLTTQLPKDVDGYENPGTMDYTSRGAREAVGVRKSAGAASRTGDFPLGWSPQVGSRTIMRWSLFSASSPSGRDDEAHPKPRPGIARLQMPANDRPKASPPSATQTPNQDSGFDSITSGIRDHLAVPHNWIAPAAAAALTLGLYTFYQSYLRRIPAPSHIRPSFFRRRSLFGTVTSVGDGDGFHMFHTPGGRLAGWGWLRRVPKDKKELKGRTISIRIAGVDAPEGAHFGRPAQPFAAEALAFLESYVLRRRVRVSIYRRDQYERVVATAYVRRPPFFFPRRDVGLELLRRGLAVAYEGKTGAEFGGAGMEAQYRAAEEVARRKGRGLWGVKGGKGESPMEYKRRIKMLEEKAGGKV</sequence>
<evidence type="ECO:0000256" key="1">
    <source>
        <dbReference type="ARBA" id="ARBA00004167"/>
    </source>
</evidence>
<dbReference type="FunFam" id="2.40.50.90:FF:000029">
    <property type="entry name" value="Probable endonuclease lcl3"/>
    <property type="match status" value="1"/>
</dbReference>
<evidence type="ECO:0000256" key="13">
    <source>
        <dbReference type="ARBA" id="ARBA00023128"/>
    </source>
</evidence>
<keyword evidence="7" id="KW-0540">Nuclease</keyword>
<keyword evidence="13" id="KW-0496">Mitochondrion</keyword>
<comment type="subcellular location">
    <subcellularLocation>
        <location evidence="1">Membrane</location>
        <topology evidence="1">Single-pass membrane protein</topology>
    </subcellularLocation>
    <subcellularLocation>
        <location evidence="2">Mitochondrion</location>
    </subcellularLocation>
</comment>
<evidence type="ECO:0000256" key="12">
    <source>
        <dbReference type="ARBA" id="ARBA00022989"/>
    </source>
</evidence>
<dbReference type="GO" id="GO:0004519">
    <property type="term" value="F:endonuclease activity"/>
    <property type="evidence" value="ECO:0007669"/>
    <property type="project" value="UniProtKB-KW"/>
</dbReference>
<reference evidence="17" key="1">
    <citation type="journal article" date="2023" name="Mol. Phylogenet. Evol.">
        <title>Genome-scale phylogeny and comparative genomics of the fungal order Sordariales.</title>
        <authorList>
            <person name="Hensen N."/>
            <person name="Bonometti L."/>
            <person name="Westerberg I."/>
            <person name="Brannstrom I.O."/>
            <person name="Guillou S."/>
            <person name="Cros-Aarteil S."/>
            <person name="Calhoun S."/>
            <person name="Haridas S."/>
            <person name="Kuo A."/>
            <person name="Mondo S."/>
            <person name="Pangilinan J."/>
            <person name="Riley R."/>
            <person name="LaButti K."/>
            <person name="Andreopoulos B."/>
            <person name="Lipzen A."/>
            <person name="Chen C."/>
            <person name="Yan M."/>
            <person name="Daum C."/>
            <person name="Ng V."/>
            <person name="Clum A."/>
            <person name="Steindorff A."/>
            <person name="Ohm R.A."/>
            <person name="Martin F."/>
            <person name="Silar P."/>
            <person name="Natvig D.O."/>
            <person name="Lalanne C."/>
            <person name="Gautier V."/>
            <person name="Ament-Velasquez S.L."/>
            <person name="Kruys A."/>
            <person name="Hutchinson M.I."/>
            <person name="Powell A.J."/>
            <person name="Barry K."/>
            <person name="Miller A.N."/>
            <person name="Grigoriev I.V."/>
            <person name="Debuchy R."/>
            <person name="Gladieux P."/>
            <person name="Hiltunen Thoren M."/>
            <person name="Johannesson H."/>
        </authorList>
    </citation>
    <scope>NUCLEOTIDE SEQUENCE</scope>
    <source>
        <strain evidence="17">CBS 757.83</strain>
    </source>
</reference>
<feature type="region of interest" description="Disordered" evidence="15">
    <location>
        <begin position="204"/>
        <end position="254"/>
    </location>
</feature>
<keyword evidence="6" id="KW-0812">Transmembrane</keyword>
<gene>
    <name evidence="17" type="ORF">N658DRAFT_467523</name>
</gene>
<evidence type="ECO:0000256" key="4">
    <source>
        <dbReference type="ARBA" id="ARBA00013404"/>
    </source>
</evidence>
<feature type="compositionally biased region" description="Basic and acidic residues" evidence="15">
    <location>
        <begin position="96"/>
        <end position="112"/>
    </location>
</feature>
<dbReference type="AlphaFoldDB" id="A0AAN6Q9A4"/>
<reference evidence="17" key="2">
    <citation type="submission" date="2023-05" db="EMBL/GenBank/DDBJ databases">
        <authorList>
            <consortium name="Lawrence Berkeley National Laboratory"/>
            <person name="Steindorff A."/>
            <person name="Hensen N."/>
            <person name="Bonometti L."/>
            <person name="Westerberg I."/>
            <person name="Brannstrom I.O."/>
            <person name="Guillou S."/>
            <person name="Cros-Aarteil S."/>
            <person name="Calhoun S."/>
            <person name="Haridas S."/>
            <person name="Kuo A."/>
            <person name="Mondo S."/>
            <person name="Pangilinan J."/>
            <person name="Riley R."/>
            <person name="Labutti K."/>
            <person name="Andreopoulos B."/>
            <person name="Lipzen A."/>
            <person name="Chen C."/>
            <person name="Yanf M."/>
            <person name="Daum C."/>
            <person name="Ng V."/>
            <person name="Clum A."/>
            <person name="Ohm R."/>
            <person name="Martin F."/>
            <person name="Silar P."/>
            <person name="Natvig D."/>
            <person name="Lalanne C."/>
            <person name="Gautier V."/>
            <person name="Ament-Velasquez S.L."/>
            <person name="Kruys A."/>
            <person name="Hutchinson M.I."/>
            <person name="Powell A.J."/>
            <person name="Barry K."/>
            <person name="Miller A.N."/>
            <person name="Grigoriev I.V."/>
            <person name="Debuchy R."/>
            <person name="Gladieux P."/>
            <person name="Thoren M.H."/>
            <person name="Johannesson H."/>
        </authorList>
    </citation>
    <scope>NUCLEOTIDE SEQUENCE</scope>
    <source>
        <strain evidence="17">CBS 757.83</strain>
    </source>
</reference>
<keyword evidence="18" id="KW-1185">Reference proteome</keyword>
<feature type="domain" description="TNase-like" evidence="16">
    <location>
        <begin position="306"/>
        <end position="469"/>
    </location>
</feature>
<dbReference type="SUPFAM" id="SSF50199">
    <property type="entry name" value="Staphylococcal nuclease"/>
    <property type="match status" value="1"/>
</dbReference>
<dbReference type="GO" id="GO:0005739">
    <property type="term" value="C:mitochondrion"/>
    <property type="evidence" value="ECO:0007669"/>
    <property type="project" value="UniProtKB-SubCell"/>
</dbReference>
<evidence type="ECO:0000256" key="3">
    <source>
        <dbReference type="ARBA" id="ARBA00005435"/>
    </source>
</evidence>
<dbReference type="PROSITE" id="PS50830">
    <property type="entry name" value="TNASE_3"/>
    <property type="match status" value="1"/>
</dbReference>
<dbReference type="Gene3D" id="2.40.50.90">
    <property type="match status" value="1"/>
</dbReference>
<keyword evidence="14" id="KW-0472">Membrane</keyword>
<proteinExistence type="inferred from homology"/>
<feature type="compositionally biased region" description="Polar residues" evidence="15">
    <location>
        <begin position="239"/>
        <end position="254"/>
    </location>
</feature>
<evidence type="ECO:0000256" key="8">
    <source>
        <dbReference type="ARBA" id="ARBA00022723"/>
    </source>
</evidence>
<dbReference type="GO" id="GO:0046872">
    <property type="term" value="F:metal ion binding"/>
    <property type="evidence" value="ECO:0007669"/>
    <property type="project" value="UniProtKB-KW"/>
</dbReference>
<dbReference type="PANTHER" id="PTHR12302:SF3">
    <property type="entry name" value="SERINE_THREONINE-PROTEIN KINASE 31"/>
    <property type="match status" value="1"/>
</dbReference>
<comment type="similarity">
    <text evidence="3">Belongs to the LCL3 family.</text>
</comment>
<evidence type="ECO:0000313" key="17">
    <source>
        <dbReference type="EMBL" id="KAK4103072.1"/>
    </source>
</evidence>
<keyword evidence="9" id="KW-0255">Endonuclease</keyword>